<proteinExistence type="predicted"/>
<sequence>MENQRLHVHSLFFPDTQQAQLVQEQHRFRLLLQKMTGRLFDFFPPCAPLFCAFLRTEADAVLQAGPPENANGWIVRPLHTGRAFSFAEEHAQAKAQREQFAALADLLAASCGKGNSPQRIPPAGIPLPPAQPAFILGFAGENADKLLAQGVQEKAAGICAEVWNCAEVSLQWRIKPGAACAFSWKTGKPEWKKRGAPFFWEIRPEYAEKTGDRHTADAALS</sequence>
<dbReference type="Proteomes" id="UP000823616">
    <property type="component" value="Unassembled WGS sequence"/>
</dbReference>
<reference evidence="1" key="1">
    <citation type="submission" date="2020-10" db="EMBL/GenBank/DDBJ databases">
        <authorList>
            <person name="Gilroy R."/>
        </authorList>
    </citation>
    <scope>NUCLEOTIDE SEQUENCE</scope>
    <source>
        <strain evidence="1">B3-4054</strain>
    </source>
</reference>
<evidence type="ECO:0000313" key="2">
    <source>
        <dbReference type="Proteomes" id="UP000823616"/>
    </source>
</evidence>
<accession>A0A9D9EPJ9</accession>
<name>A0A9D9EPJ9_9SPIR</name>
<dbReference type="AlphaFoldDB" id="A0A9D9EPJ9"/>
<gene>
    <name evidence="1" type="ORF">IAA96_06445</name>
</gene>
<evidence type="ECO:0000313" key="1">
    <source>
        <dbReference type="EMBL" id="MBO8450728.1"/>
    </source>
</evidence>
<reference evidence="1" key="2">
    <citation type="journal article" date="2021" name="PeerJ">
        <title>Extensive microbial diversity within the chicken gut microbiome revealed by metagenomics and culture.</title>
        <authorList>
            <person name="Gilroy R."/>
            <person name="Ravi A."/>
            <person name="Getino M."/>
            <person name="Pursley I."/>
            <person name="Horton D.L."/>
            <person name="Alikhan N.F."/>
            <person name="Baker D."/>
            <person name="Gharbi K."/>
            <person name="Hall N."/>
            <person name="Watson M."/>
            <person name="Adriaenssens E.M."/>
            <person name="Foster-Nyarko E."/>
            <person name="Jarju S."/>
            <person name="Secka A."/>
            <person name="Antonio M."/>
            <person name="Oren A."/>
            <person name="Chaudhuri R.R."/>
            <person name="La Ragione R."/>
            <person name="Hildebrand F."/>
            <person name="Pallen M.J."/>
        </authorList>
    </citation>
    <scope>NUCLEOTIDE SEQUENCE</scope>
    <source>
        <strain evidence="1">B3-4054</strain>
    </source>
</reference>
<dbReference type="EMBL" id="JADIMS010000119">
    <property type="protein sequence ID" value="MBO8450728.1"/>
    <property type="molecule type" value="Genomic_DNA"/>
</dbReference>
<protein>
    <submittedName>
        <fullName evidence="1">Uncharacterized protein</fullName>
    </submittedName>
</protein>
<comment type="caution">
    <text evidence="1">The sequence shown here is derived from an EMBL/GenBank/DDBJ whole genome shotgun (WGS) entry which is preliminary data.</text>
</comment>
<organism evidence="1 2">
    <name type="scientific">Candidatus Avitreponema avistercoris</name>
    <dbReference type="NCBI Taxonomy" id="2840705"/>
    <lineage>
        <taxon>Bacteria</taxon>
        <taxon>Pseudomonadati</taxon>
        <taxon>Spirochaetota</taxon>
        <taxon>Spirochaetia</taxon>
        <taxon>Spirochaetales</taxon>
        <taxon>Candidatus Avitreponema</taxon>
    </lineage>
</organism>